<dbReference type="InterPro" id="IPR027471">
    <property type="entry name" value="YbeD-like_sf"/>
</dbReference>
<dbReference type="OrthoDB" id="9793424at2"/>
<organism evidence="3 4">
    <name type="scientific">Salinisphaera japonica YTM-1</name>
    <dbReference type="NCBI Taxonomy" id="1209778"/>
    <lineage>
        <taxon>Bacteria</taxon>
        <taxon>Pseudomonadati</taxon>
        <taxon>Pseudomonadota</taxon>
        <taxon>Gammaproteobacteria</taxon>
        <taxon>Salinisphaerales</taxon>
        <taxon>Salinisphaeraceae</taxon>
        <taxon>Salinisphaera</taxon>
    </lineage>
</organism>
<gene>
    <name evidence="3" type="ORF">SAJA_09445</name>
</gene>
<comment type="caution">
    <text evidence="3">The sequence shown here is derived from an EMBL/GenBank/DDBJ whole genome shotgun (WGS) entry which is preliminary data.</text>
</comment>
<dbReference type="AlphaFoldDB" id="A0A423PPC2"/>
<dbReference type="SUPFAM" id="SSF117991">
    <property type="entry name" value="YbeD/HP0495-like"/>
    <property type="match status" value="1"/>
</dbReference>
<dbReference type="InterPro" id="IPR007454">
    <property type="entry name" value="UPF0250_YbeD-like"/>
</dbReference>
<evidence type="ECO:0000256" key="1">
    <source>
        <dbReference type="ARBA" id="ARBA00008460"/>
    </source>
</evidence>
<proteinExistence type="inferred from homology"/>
<dbReference type="GO" id="GO:0005829">
    <property type="term" value="C:cytosol"/>
    <property type="evidence" value="ECO:0007669"/>
    <property type="project" value="TreeGrafter"/>
</dbReference>
<protein>
    <recommendedName>
        <fullName evidence="2">UPF0250 protein SAJA_09445</fullName>
    </recommendedName>
</protein>
<sequence length="89" mass="9901">MSDEPDTLLEFPCDFDIKTFGRQGSDFEQTVFRLVKAHAPELEENDLRARESSGGKYLSVTVSIRARSKAQLDSIYKALTDSGAVLMSL</sequence>
<comment type="similarity">
    <text evidence="1 2">Belongs to the UPF0250 family.</text>
</comment>
<dbReference type="Pfam" id="PF04359">
    <property type="entry name" value="DUF493"/>
    <property type="match status" value="1"/>
</dbReference>
<evidence type="ECO:0000256" key="2">
    <source>
        <dbReference type="HAMAP-Rule" id="MF_00659"/>
    </source>
</evidence>
<name>A0A423PPC2_9GAMM</name>
<dbReference type="Proteomes" id="UP000285310">
    <property type="component" value="Unassembled WGS sequence"/>
</dbReference>
<dbReference type="EMBL" id="AYKG01000027">
    <property type="protein sequence ID" value="ROO27430.1"/>
    <property type="molecule type" value="Genomic_DNA"/>
</dbReference>
<dbReference type="PANTHER" id="PTHR38036">
    <property type="entry name" value="UPF0250 PROTEIN YBED"/>
    <property type="match status" value="1"/>
</dbReference>
<dbReference type="HAMAP" id="MF_00659">
    <property type="entry name" value="UPF0250"/>
    <property type="match status" value="1"/>
</dbReference>
<evidence type="ECO:0000313" key="3">
    <source>
        <dbReference type="EMBL" id="ROO27430.1"/>
    </source>
</evidence>
<dbReference type="InParanoid" id="A0A423PPC2"/>
<dbReference type="FunCoup" id="A0A423PPC2">
    <property type="interactions" value="153"/>
</dbReference>
<dbReference type="RefSeq" id="WP_123658387.1">
    <property type="nucleotide sequence ID" value="NZ_AYKG01000027.1"/>
</dbReference>
<keyword evidence="4" id="KW-1185">Reference proteome</keyword>
<evidence type="ECO:0000313" key="4">
    <source>
        <dbReference type="Proteomes" id="UP000285310"/>
    </source>
</evidence>
<reference evidence="3 4" key="1">
    <citation type="submission" date="2013-10" db="EMBL/GenBank/DDBJ databases">
        <title>Salinisphaera japonica YTM-1 Genome Sequencing.</title>
        <authorList>
            <person name="Lai Q."/>
            <person name="Li C."/>
            <person name="Shao Z."/>
        </authorList>
    </citation>
    <scope>NUCLEOTIDE SEQUENCE [LARGE SCALE GENOMIC DNA]</scope>
    <source>
        <strain evidence="3 4">YTM-1</strain>
    </source>
</reference>
<dbReference type="PANTHER" id="PTHR38036:SF1">
    <property type="entry name" value="UPF0250 PROTEIN YBED"/>
    <property type="match status" value="1"/>
</dbReference>
<dbReference type="Gene3D" id="3.30.70.260">
    <property type="match status" value="1"/>
</dbReference>
<accession>A0A423PPC2</accession>